<dbReference type="GeneID" id="25905262"/>
<reference evidence="2 3" key="1">
    <citation type="submission" date="2011-02" db="EMBL/GenBank/DDBJ databases">
        <title>The Genome Sequence of Sphaeroforma arctica JP610.</title>
        <authorList>
            <consortium name="The Broad Institute Genome Sequencing Platform"/>
            <person name="Russ C."/>
            <person name="Cuomo C."/>
            <person name="Young S.K."/>
            <person name="Zeng Q."/>
            <person name="Gargeya S."/>
            <person name="Alvarado L."/>
            <person name="Berlin A."/>
            <person name="Chapman S.B."/>
            <person name="Chen Z."/>
            <person name="Freedman E."/>
            <person name="Gellesch M."/>
            <person name="Goldberg J."/>
            <person name="Griggs A."/>
            <person name="Gujja S."/>
            <person name="Heilman E."/>
            <person name="Heiman D."/>
            <person name="Howarth C."/>
            <person name="Mehta T."/>
            <person name="Neiman D."/>
            <person name="Pearson M."/>
            <person name="Roberts A."/>
            <person name="Saif S."/>
            <person name="Shea T."/>
            <person name="Shenoy N."/>
            <person name="Sisk P."/>
            <person name="Stolte C."/>
            <person name="Sykes S."/>
            <person name="White J."/>
            <person name="Yandava C."/>
            <person name="Burger G."/>
            <person name="Gray M.W."/>
            <person name="Holland P.W.H."/>
            <person name="King N."/>
            <person name="Lang F.B.F."/>
            <person name="Roger A.J."/>
            <person name="Ruiz-Trillo I."/>
            <person name="Haas B."/>
            <person name="Nusbaum C."/>
            <person name="Birren B."/>
        </authorList>
    </citation>
    <scope>NUCLEOTIDE SEQUENCE [LARGE SCALE GENOMIC DNA]</scope>
    <source>
        <strain evidence="2 3">JP610</strain>
    </source>
</reference>
<feature type="compositionally biased region" description="Basic and acidic residues" evidence="1">
    <location>
        <begin position="169"/>
        <end position="179"/>
    </location>
</feature>
<feature type="region of interest" description="Disordered" evidence="1">
    <location>
        <begin position="158"/>
        <end position="179"/>
    </location>
</feature>
<proteinExistence type="predicted"/>
<evidence type="ECO:0000313" key="3">
    <source>
        <dbReference type="Proteomes" id="UP000054560"/>
    </source>
</evidence>
<name>A0A0L0G1J8_9EUKA</name>
<gene>
    <name evidence="2" type="ORF">SARC_04758</name>
</gene>
<protein>
    <submittedName>
        <fullName evidence="2">Uncharacterized protein</fullName>
    </submittedName>
</protein>
<dbReference type="RefSeq" id="XP_014156867.1">
    <property type="nucleotide sequence ID" value="XM_014301392.1"/>
</dbReference>
<sequence>MLNNEDLGVFVVEIMAAQIKSVTYMRVYVAIDDLAYHSPLNSEYKFFRHTIELVDRWGASVVTALLRVKAYEYDRGVPLSIAAEKSWSTSGTHEGSYVSRLSSEIIDDMLVENVEILPARSHTTARGIQTMPGISPYIGGLRSRLRKLQNWGGTSIAPYSHENQSTADQHTRKSHDSAHESRRVADFVCPGSVQCEAVLRRRTLLRVSGPADDVLDETWLDDPKLNAWTGKVWIFRIAQGMIEFNGYESVRAMKVRYQTMINKSQTSSVVVLMASEVHSPWFWRYSCAPITDLFENLSVPHPKSEDVLSIVEQSKLDGDSKSGLSQEQLDTIQRLRDEDVHKRCYSSLDAAEFRPHAVPTSMCFRSDKSRDVNHSARFESHTHDGRKVYNGCFPRHVASLIQ</sequence>
<dbReference type="Proteomes" id="UP000054560">
    <property type="component" value="Unassembled WGS sequence"/>
</dbReference>
<dbReference type="EMBL" id="KQ241876">
    <property type="protein sequence ID" value="KNC82965.1"/>
    <property type="molecule type" value="Genomic_DNA"/>
</dbReference>
<evidence type="ECO:0000313" key="2">
    <source>
        <dbReference type="EMBL" id="KNC82965.1"/>
    </source>
</evidence>
<evidence type="ECO:0000256" key="1">
    <source>
        <dbReference type="SAM" id="MobiDB-lite"/>
    </source>
</evidence>
<accession>A0A0L0G1J8</accession>
<organism evidence="2 3">
    <name type="scientific">Sphaeroforma arctica JP610</name>
    <dbReference type="NCBI Taxonomy" id="667725"/>
    <lineage>
        <taxon>Eukaryota</taxon>
        <taxon>Ichthyosporea</taxon>
        <taxon>Ichthyophonida</taxon>
        <taxon>Sphaeroforma</taxon>
    </lineage>
</organism>
<dbReference type="AlphaFoldDB" id="A0A0L0G1J8"/>
<keyword evidence="3" id="KW-1185">Reference proteome</keyword>